<name>A0ABW2L507_9BACT</name>
<feature type="compositionally biased region" description="Pro residues" evidence="1">
    <location>
        <begin position="36"/>
        <end position="47"/>
    </location>
</feature>
<dbReference type="RefSeq" id="WP_379709981.1">
    <property type="nucleotide sequence ID" value="NZ_JBHTBS010000002.1"/>
</dbReference>
<protein>
    <recommendedName>
        <fullName evidence="4">N-acetylmuramoyl-L-alanine amidase</fullName>
    </recommendedName>
</protein>
<evidence type="ECO:0000313" key="2">
    <source>
        <dbReference type="EMBL" id="MFC7336587.1"/>
    </source>
</evidence>
<gene>
    <name evidence="2" type="ORF">ACFQY0_05305</name>
</gene>
<evidence type="ECO:0000313" key="3">
    <source>
        <dbReference type="Proteomes" id="UP001596472"/>
    </source>
</evidence>
<organism evidence="2 3">
    <name type="scientific">Haloferula chungangensis</name>
    <dbReference type="NCBI Taxonomy" id="1048331"/>
    <lineage>
        <taxon>Bacteria</taxon>
        <taxon>Pseudomonadati</taxon>
        <taxon>Verrucomicrobiota</taxon>
        <taxon>Verrucomicrobiia</taxon>
        <taxon>Verrucomicrobiales</taxon>
        <taxon>Verrucomicrobiaceae</taxon>
        <taxon>Haloferula</taxon>
    </lineage>
</organism>
<keyword evidence="3" id="KW-1185">Reference proteome</keyword>
<dbReference type="Proteomes" id="UP001596472">
    <property type="component" value="Unassembled WGS sequence"/>
</dbReference>
<dbReference type="SUPFAM" id="SSF53187">
    <property type="entry name" value="Zn-dependent exopeptidases"/>
    <property type="match status" value="1"/>
</dbReference>
<accession>A0ABW2L507</accession>
<evidence type="ECO:0008006" key="4">
    <source>
        <dbReference type="Google" id="ProtNLM"/>
    </source>
</evidence>
<evidence type="ECO:0000256" key="1">
    <source>
        <dbReference type="SAM" id="MobiDB-lite"/>
    </source>
</evidence>
<feature type="region of interest" description="Disordered" evidence="1">
    <location>
        <begin position="30"/>
        <end position="57"/>
    </location>
</feature>
<dbReference type="Gene3D" id="3.40.630.40">
    <property type="entry name" value="Zn-dependent exopeptidases"/>
    <property type="match status" value="1"/>
</dbReference>
<dbReference type="EMBL" id="JBHTBS010000002">
    <property type="protein sequence ID" value="MFC7336587.1"/>
    <property type="molecule type" value="Genomic_DNA"/>
</dbReference>
<reference evidence="3" key="1">
    <citation type="journal article" date="2019" name="Int. J. Syst. Evol. Microbiol.">
        <title>The Global Catalogue of Microorganisms (GCM) 10K type strain sequencing project: providing services to taxonomists for standard genome sequencing and annotation.</title>
        <authorList>
            <consortium name="The Broad Institute Genomics Platform"/>
            <consortium name="The Broad Institute Genome Sequencing Center for Infectious Disease"/>
            <person name="Wu L."/>
            <person name="Ma J."/>
        </authorList>
    </citation>
    <scope>NUCLEOTIDE SEQUENCE [LARGE SCALE GENOMIC DNA]</scope>
    <source>
        <strain evidence="3">CGMCC 4.1467</strain>
    </source>
</reference>
<sequence>MRKRTAIPLLTALFLGLITLLFWKSPPISSTTSPSDSPPALEPPAVPAPRLSDLAPPPDWSELDAWQEKITRREFIEMMDSVFTVSPAWREWFVVGTDQVEVKTAEAEAPYVLRFSKAPDTSGPRYWRSAGELPAAPAGRPLEGLRIAIDPGHIGGKWAKIEERWFQVGDGKPVREGSMTLEVAKMLKPMLESLGADVTLVRTANEPVTNYRPESLMSEALDRSIDSPRKLAERLFYRTAEIRARGDKVNHEIKPDLVLCLHFNAEGWGDPLLPRLVTNNHFHLILNGAYMDGEVTLEDQRFEIMRKIVERIHPEEAALATSMAAAFVEKTQLPPYLYEPNSRRAVNIDNNPYLWARNLLANRLYRCPVVFLEPYVMNSEEVHARVQLGDYEGLREVAGKPRPSIFKEYAESVTKGLSDYYQAQRAD</sequence>
<comment type="caution">
    <text evidence="2">The sequence shown here is derived from an EMBL/GenBank/DDBJ whole genome shotgun (WGS) entry which is preliminary data.</text>
</comment>
<proteinExistence type="predicted"/>